<name>A0AAD4LQZ7_9AGAM</name>
<protein>
    <submittedName>
        <fullName evidence="1">Uncharacterized protein</fullName>
    </submittedName>
</protein>
<dbReference type="Proteomes" id="UP001201163">
    <property type="component" value="Unassembled WGS sequence"/>
</dbReference>
<dbReference type="EMBL" id="JAKELL010000010">
    <property type="protein sequence ID" value="KAH8995956.1"/>
    <property type="molecule type" value="Genomic_DNA"/>
</dbReference>
<reference evidence="1" key="1">
    <citation type="submission" date="2022-01" db="EMBL/GenBank/DDBJ databases">
        <title>Comparative genomics reveals a dynamic genome evolution in the ectomycorrhizal milk-cap (Lactarius) mushrooms.</title>
        <authorList>
            <consortium name="DOE Joint Genome Institute"/>
            <person name="Lebreton A."/>
            <person name="Tang N."/>
            <person name="Kuo A."/>
            <person name="LaButti K."/>
            <person name="Drula E."/>
            <person name="Barry K."/>
            <person name="Clum A."/>
            <person name="Lipzen A."/>
            <person name="Mousain D."/>
            <person name="Ng V."/>
            <person name="Wang R."/>
            <person name="Wang X."/>
            <person name="Dai Y."/>
            <person name="Henrissat B."/>
            <person name="Grigoriev I.V."/>
            <person name="Guerin-Laguette A."/>
            <person name="Yu F."/>
            <person name="Martin F.M."/>
        </authorList>
    </citation>
    <scope>NUCLEOTIDE SEQUENCE</scope>
    <source>
        <strain evidence="1">QP</strain>
    </source>
</reference>
<dbReference type="SUPFAM" id="SSF52047">
    <property type="entry name" value="RNI-like"/>
    <property type="match status" value="1"/>
</dbReference>
<dbReference type="AlphaFoldDB" id="A0AAD4LQZ7"/>
<comment type="caution">
    <text evidence="1">The sequence shown here is derived from an EMBL/GenBank/DDBJ whole genome shotgun (WGS) entry which is preliminary data.</text>
</comment>
<sequence length="357" mass="40354">MLDHLPTLPLFIVYLDTNATISGKDELGMYRTLRLRDRVHHIVLHLPSSILHKSLTLMEEPFSMLEHLSLLSTTNEDTNLVLPKTFLAPNLHHLTLLGINLPKRLRLLTSAVSLVMLVLTNIRASGYFLPRLLVARLQSLPQLEELSIGFSIPIPCPSLERDLLSKWGALMMLPNLKHLAFQGIGAYMECLVAQIRAPLLEQLDIILFDQIAFALPHLSHFTNITEGLKLPTMEHDLGHSALHVMCTQFDWQIDCAAQICSILMPTLFNVEELKLKFYEQMMPTEWQDGEVDHTMWHELLRTFTGVKELHLCAALLQELSRVLQVDDVGSDPGILPSLQEIVCEVKKSNFVTPPQGC</sequence>
<organism evidence="1 2">
    <name type="scientific">Lactarius akahatsu</name>
    <dbReference type="NCBI Taxonomy" id="416441"/>
    <lineage>
        <taxon>Eukaryota</taxon>
        <taxon>Fungi</taxon>
        <taxon>Dikarya</taxon>
        <taxon>Basidiomycota</taxon>
        <taxon>Agaricomycotina</taxon>
        <taxon>Agaricomycetes</taxon>
        <taxon>Russulales</taxon>
        <taxon>Russulaceae</taxon>
        <taxon>Lactarius</taxon>
    </lineage>
</organism>
<gene>
    <name evidence="1" type="ORF">EDB92DRAFT_1942866</name>
</gene>
<accession>A0AAD4LQZ7</accession>
<evidence type="ECO:0000313" key="2">
    <source>
        <dbReference type="Proteomes" id="UP001201163"/>
    </source>
</evidence>
<proteinExistence type="predicted"/>
<keyword evidence="2" id="KW-1185">Reference proteome</keyword>
<evidence type="ECO:0000313" key="1">
    <source>
        <dbReference type="EMBL" id="KAH8995956.1"/>
    </source>
</evidence>